<keyword evidence="3" id="KW-1185">Reference proteome</keyword>
<evidence type="ECO:0000313" key="2">
    <source>
        <dbReference type="EMBL" id="KAG7350686.1"/>
    </source>
</evidence>
<gene>
    <name evidence="2" type="ORF">IV203_010046</name>
</gene>
<reference evidence="2" key="1">
    <citation type="journal article" date="2021" name="Sci. Rep.">
        <title>Diploid genomic architecture of Nitzschia inconspicua, an elite biomass production diatom.</title>
        <authorList>
            <person name="Oliver A."/>
            <person name="Podell S."/>
            <person name="Pinowska A."/>
            <person name="Traller J.C."/>
            <person name="Smith S.R."/>
            <person name="McClure R."/>
            <person name="Beliaev A."/>
            <person name="Bohutskyi P."/>
            <person name="Hill E.A."/>
            <person name="Rabines A."/>
            <person name="Zheng H."/>
            <person name="Allen L.Z."/>
            <person name="Kuo A."/>
            <person name="Grigoriev I.V."/>
            <person name="Allen A.E."/>
            <person name="Hazlebeck D."/>
            <person name="Allen E.E."/>
        </authorList>
    </citation>
    <scope>NUCLEOTIDE SEQUENCE</scope>
    <source>
        <strain evidence="2">Hildebrandi</strain>
    </source>
</reference>
<dbReference type="AlphaFoldDB" id="A0A9K3KWU6"/>
<feature type="compositionally biased region" description="Basic and acidic residues" evidence="1">
    <location>
        <begin position="493"/>
        <end position="505"/>
    </location>
</feature>
<feature type="compositionally biased region" description="Basic residues" evidence="1">
    <location>
        <begin position="656"/>
        <end position="666"/>
    </location>
</feature>
<feature type="region of interest" description="Disordered" evidence="1">
    <location>
        <begin position="594"/>
        <end position="678"/>
    </location>
</feature>
<feature type="compositionally biased region" description="Basic and acidic residues" evidence="1">
    <location>
        <begin position="231"/>
        <end position="241"/>
    </location>
</feature>
<feature type="region of interest" description="Disordered" evidence="1">
    <location>
        <begin position="723"/>
        <end position="749"/>
    </location>
</feature>
<name>A0A9K3KWU6_9STRA</name>
<feature type="region of interest" description="Disordered" evidence="1">
    <location>
        <begin position="763"/>
        <end position="840"/>
    </location>
</feature>
<feature type="compositionally biased region" description="Polar residues" evidence="1">
    <location>
        <begin position="243"/>
        <end position="252"/>
    </location>
</feature>
<feature type="region of interest" description="Disordered" evidence="1">
    <location>
        <begin position="456"/>
        <end position="505"/>
    </location>
</feature>
<feature type="compositionally biased region" description="Basic and acidic residues" evidence="1">
    <location>
        <begin position="253"/>
        <end position="286"/>
    </location>
</feature>
<feature type="compositionally biased region" description="Basic and acidic residues" evidence="1">
    <location>
        <begin position="141"/>
        <end position="173"/>
    </location>
</feature>
<evidence type="ECO:0000256" key="1">
    <source>
        <dbReference type="SAM" id="MobiDB-lite"/>
    </source>
</evidence>
<feature type="compositionally biased region" description="Polar residues" evidence="1">
    <location>
        <begin position="733"/>
        <end position="746"/>
    </location>
</feature>
<protein>
    <submittedName>
        <fullName evidence="2">Uncharacterized protein</fullName>
    </submittedName>
</protein>
<feature type="compositionally biased region" description="Basic residues" evidence="1">
    <location>
        <begin position="1"/>
        <end position="15"/>
    </location>
</feature>
<evidence type="ECO:0000313" key="3">
    <source>
        <dbReference type="Proteomes" id="UP000693970"/>
    </source>
</evidence>
<feature type="compositionally biased region" description="Low complexity" evidence="1">
    <location>
        <begin position="783"/>
        <end position="799"/>
    </location>
</feature>
<dbReference type="Proteomes" id="UP000693970">
    <property type="component" value="Unassembled WGS sequence"/>
</dbReference>
<dbReference type="EMBL" id="JAGRRH010000018">
    <property type="protein sequence ID" value="KAG7350686.1"/>
    <property type="molecule type" value="Genomic_DNA"/>
</dbReference>
<feature type="compositionally biased region" description="Basic and acidic residues" evidence="1">
    <location>
        <begin position="16"/>
        <end position="26"/>
    </location>
</feature>
<feature type="compositionally biased region" description="Basic and acidic residues" evidence="1">
    <location>
        <begin position="809"/>
        <end position="823"/>
    </location>
</feature>
<feature type="region of interest" description="Disordered" evidence="1">
    <location>
        <begin position="1"/>
        <end position="31"/>
    </location>
</feature>
<feature type="compositionally biased region" description="Basic and acidic residues" evidence="1">
    <location>
        <begin position="642"/>
        <end position="655"/>
    </location>
</feature>
<feature type="compositionally biased region" description="Basic and acidic residues" evidence="1">
    <location>
        <begin position="182"/>
        <end position="194"/>
    </location>
</feature>
<feature type="region of interest" description="Disordered" evidence="1">
    <location>
        <begin position="905"/>
        <end position="929"/>
    </location>
</feature>
<comment type="caution">
    <text evidence="2">The sequence shown here is derived from an EMBL/GenBank/DDBJ whole genome shotgun (WGS) entry which is preliminary data.</text>
</comment>
<organism evidence="2 3">
    <name type="scientific">Nitzschia inconspicua</name>
    <dbReference type="NCBI Taxonomy" id="303405"/>
    <lineage>
        <taxon>Eukaryota</taxon>
        <taxon>Sar</taxon>
        <taxon>Stramenopiles</taxon>
        <taxon>Ochrophyta</taxon>
        <taxon>Bacillariophyta</taxon>
        <taxon>Bacillariophyceae</taxon>
        <taxon>Bacillariophycidae</taxon>
        <taxon>Bacillariales</taxon>
        <taxon>Bacillariaceae</taxon>
        <taxon>Nitzschia</taxon>
    </lineage>
</organism>
<sequence length="1070" mass="118550">MAMKSMKHLFRKGKQDRKIEEMSHSQDDEEIVAVEESTELSKAGSEHTVNISDNVSLNVSIHDDGTVETDMKSELTNHSALIKRTGPRKSRKALREQSKQALAIEFASSNHSTSASVDSYDDLADDASGVFINIPVTIKTEDKKDDKTSSRNRSRDAHRSHERAASRSRDRGPVRKLSSRSRSSDRRRSRRDSTNSDDQVITDQANVSKNTKTLSVSSKEKGFLSQLQRATNEEKEDELRETSAGTPSSPRPTDSESEKLSEKCREKCYDQQSREDNHSMEKIARERRARRSNSSDGRRRARSGSRDQVVAENDNKERRKSSRSVSRDGRHVSSNRNRTQRSKDTKIPSNQGTSSERLGSSSQHTAARSRSTDRRGVRRTKSTVCKDSTEGIKMLFGEGLQRRQSEENTIVASTTNIQQLIEEKNLDGLLFGRDICQVQEKDGTIDNEMISPLQQACDKSESKNSALSEKPYRATGRTMSRVRMSRNRSSRSRSAEKTEDKLPEKSEFEIPLKCEAKMIEATSTETPSRMDEMTKAVVSENDGNEKQVQKVSVVFRDEDGVAEPTERVYDSLDKGKESVIGHATMLLPLGDQEISPSKAAVPSAKESRDIEYSSQHHPKLETKILTIENGGNLSDDAALGKPDGKGPGRSSDKDKRRAARNARREKRQTIARESAPGESNLTALLGMIGSSADDFKSNNISNTDELFEILPKCSVDFFQSISAPHDSGEKMKSTSTVTGRSVASSKSCDDTKELLGNADELKDRRQSVVRRSSSDDAFDCMGQASISRKSQKSQSKAISLRNVLSQSDHVTDGRRRHDSEKNGDCPPMPSLSGNSCDKSRRCSKRIQRQTIAEGEDEVVQLPPPSLAGDSFVKRGSKVVAKSLPSAPVDAFELLMQETTTLKVAESERKSKKIRRGKGASDDGDCEESLAPPSLAGDGMAFSIRNKNANGLTAVSECEESEADGEIKLPVITRKMSKKAKSFAVLQCEEDDDSFLDDLVGDNRKDEELKQKNQGSAILTMKKQASVLDFVKKGSKKSVANKAKSARNVFDQTTTKVFSRRKEERKGLLMA</sequence>
<feature type="compositionally biased region" description="Polar residues" evidence="1">
    <location>
        <begin position="347"/>
        <end position="366"/>
    </location>
</feature>
<reference evidence="2" key="2">
    <citation type="submission" date="2021-04" db="EMBL/GenBank/DDBJ databases">
        <authorList>
            <person name="Podell S."/>
        </authorList>
    </citation>
    <scope>NUCLEOTIDE SEQUENCE</scope>
    <source>
        <strain evidence="2">Hildebrandi</strain>
    </source>
</reference>
<feature type="region of interest" description="Disordered" evidence="1">
    <location>
        <begin position="141"/>
        <end position="386"/>
    </location>
</feature>
<feature type="compositionally biased region" description="Polar residues" evidence="1">
    <location>
        <begin position="196"/>
        <end position="217"/>
    </location>
</feature>
<accession>A0A9K3KWU6</accession>
<proteinExistence type="predicted"/>